<keyword evidence="1" id="KW-1133">Transmembrane helix</keyword>
<accession>A0A1M7JYX0</accession>
<dbReference type="Proteomes" id="UP000184420">
    <property type="component" value="Unassembled WGS sequence"/>
</dbReference>
<dbReference type="AlphaFoldDB" id="A0A1M7JYX0"/>
<dbReference type="RefSeq" id="WP_073085480.1">
    <property type="nucleotide sequence ID" value="NZ_FRBL01000009.1"/>
</dbReference>
<name>A0A1M7JYX0_9BACT</name>
<keyword evidence="3" id="KW-1185">Reference proteome</keyword>
<evidence type="ECO:0008006" key="4">
    <source>
        <dbReference type="Google" id="ProtNLM"/>
    </source>
</evidence>
<dbReference type="STRING" id="1419482.SAMN05444266_10973"/>
<dbReference type="EMBL" id="FRBL01000009">
    <property type="protein sequence ID" value="SHM58111.1"/>
    <property type="molecule type" value="Genomic_DNA"/>
</dbReference>
<protein>
    <recommendedName>
        <fullName evidence="4">MerC mercury resistance protein</fullName>
    </recommendedName>
</protein>
<keyword evidence="1" id="KW-0812">Transmembrane</keyword>
<proteinExistence type="predicted"/>
<organism evidence="2 3">
    <name type="scientific">Chitinophaga jiangningensis</name>
    <dbReference type="NCBI Taxonomy" id="1419482"/>
    <lineage>
        <taxon>Bacteria</taxon>
        <taxon>Pseudomonadati</taxon>
        <taxon>Bacteroidota</taxon>
        <taxon>Chitinophagia</taxon>
        <taxon>Chitinophagales</taxon>
        <taxon>Chitinophagaceae</taxon>
        <taxon>Chitinophaga</taxon>
    </lineage>
</organism>
<evidence type="ECO:0000256" key="1">
    <source>
        <dbReference type="SAM" id="Phobius"/>
    </source>
</evidence>
<feature type="transmembrane region" description="Helical" evidence="1">
    <location>
        <begin position="96"/>
        <end position="114"/>
    </location>
</feature>
<keyword evidence="1" id="KW-0472">Membrane</keyword>
<gene>
    <name evidence="2" type="ORF">SAMN05444266_10973</name>
</gene>
<feature type="transmembrane region" description="Helical" evidence="1">
    <location>
        <begin position="31"/>
        <end position="53"/>
    </location>
</feature>
<evidence type="ECO:0000313" key="2">
    <source>
        <dbReference type="EMBL" id="SHM58111.1"/>
    </source>
</evidence>
<feature type="transmembrane region" description="Helical" evidence="1">
    <location>
        <begin position="65"/>
        <end position="84"/>
    </location>
</feature>
<dbReference type="OrthoDB" id="668512at2"/>
<reference evidence="2 3" key="1">
    <citation type="submission" date="2016-11" db="EMBL/GenBank/DDBJ databases">
        <authorList>
            <person name="Jaros S."/>
            <person name="Januszkiewicz K."/>
            <person name="Wedrychowicz H."/>
        </authorList>
    </citation>
    <scope>NUCLEOTIDE SEQUENCE [LARGE SCALE GENOMIC DNA]</scope>
    <source>
        <strain evidence="2 3">DSM 27406</strain>
    </source>
</reference>
<evidence type="ECO:0000313" key="3">
    <source>
        <dbReference type="Proteomes" id="UP000184420"/>
    </source>
</evidence>
<sequence length="157" mass="17309">METKVTCNCQMAKYQEQLSWKRVSKKSARSVPSILLSILIAFFPKCPVCWAVYMSMFGSIGLAKLPYMPWLLPILAVFLLFHVGGQFRAIPLKGPLPFIFSLAGASCLLLSRFVPGGTKVMMIGGMAAIIIGSLLAAFMPHGNYSKRINQILKKPKL</sequence>
<feature type="transmembrane region" description="Helical" evidence="1">
    <location>
        <begin position="120"/>
        <end position="139"/>
    </location>
</feature>